<dbReference type="SUPFAM" id="SSF47616">
    <property type="entry name" value="GST C-terminal domain-like"/>
    <property type="match status" value="1"/>
</dbReference>
<comment type="caution">
    <text evidence="3">The sequence shown here is derived from an EMBL/GenBank/DDBJ whole genome shotgun (WGS) entry which is preliminary data.</text>
</comment>
<dbReference type="NCBIfam" id="NF007682">
    <property type="entry name" value="PRK10357.1"/>
    <property type="match status" value="1"/>
</dbReference>
<dbReference type="CDD" id="cd03205">
    <property type="entry name" value="GST_C_6"/>
    <property type="match status" value="1"/>
</dbReference>
<organism evidence="3 4">
    <name type="scientific">Uliginosibacterium flavum</name>
    <dbReference type="NCBI Taxonomy" id="1396831"/>
    <lineage>
        <taxon>Bacteria</taxon>
        <taxon>Pseudomonadati</taxon>
        <taxon>Pseudomonadota</taxon>
        <taxon>Betaproteobacteria</taxon>
        <taxon>Rhodocyclales</taxon>
        <taxon>Zoogloeaceae</taxon>
        <taxon>Uliginosibacterium</taxon>
    </lineage>
</organism>
<dbReference type="InterPro" id="IPR040079">
    <property type="entry name" value="Glutathione_S-Trfase"/>
</dbReference>
<evidence type="ECO:0000313" key="3">
    <source>
        <dbReference type="EMBL" id="MET7015943.1"/>
    </source>
</evidence>
<dbReference type="PANTHER" id="PTHR44051:SF8">
    <property type="entry name" value="GLUTATHIONE S-TRANSFERASE GSTA"/>
    <property type="match status" value="1"/>
</dbReference>
<dbReference type="Gene3D" id="1.20.1050.10">
    <property type="match status" value="1"/>
</dbReference>
<dbReference type="GO" id="GO:0004364">
    <property type="term" value="F:glutathione transferase activity"/>
    <property type="evidence" value="ECO:0007669"/>
    <property type="project" value="UniProtKB-EC"/>
</dbReference>
<evidence type="ECO:0000259" key="1">
    <source>
        <dbReference type="PROSITE" id="PS50404"/>
    </source>
</evidence>
<dbReference type="Proteomes" id="UP001549691">
    <property type="component" value="Unassembled WGS sequence"/>
</dbReference>
<dbReference type="InterPro" id="IPR010987">
    <property type="entry name" value="Glutathione-S-Trfase_C-like"/>
</dbReference>
<proteinExistence type="predicted"/>
<dbReference type="InterPro" id="IPR004045">
    <property type="entry name" value="Glutathione_S-Trfase_N"/>
</dbReference>
<dbReference type="PROSITE" id="PS50405">
    <property type="entry name" value="GST_CTER"/>
    <property type="match status" value="1"/>
</dbReference>
<dbReference type="PROSITE" id="PS50404">
    <property type="entry name" value="GST_NTER"/>
    <property type="match status" value="1"/>
</dbReference>
<name>A0ABV2TS33_9RHOO</name>
<evidence type="ECO:0000259" key="2">
    <source>
        <dbReference type="PROSITE" id="PS50405"/>
    </source>
</evidence>
<dbReference type="PANTHER" id="PTHR44051">
    <property type="entry name" value="GLUTATHIONE S-TRANSFERASE-RELATED"/>
    <property type="match status" value="1"/>
</dbReference>
<dbReference type="Pfam" id="PF13409">
    <property type="entry name" value="GST_N_2"/>
    <property type="match status" value="1"/>
</dbReference>
<dbReference type="InterPro" id="IPR036249">
    <property type="entry name" value="Thioredoxin-like_sf"/>
</dbReference>
<dbReference type="CDD" id="cd03049">
    <property type="entry name" value="GST_N_3"/>
    <property type="match status" value="1"/>
</dbReference>
<dbReference type="EMBL" id="JBEWZI010000024">
    <property type="protein sequence ID" value="MET7015943.1"/>
    <property type="molecule type" value="Genomic_DNA"/>
</dbReference>
<dbReference type="Gene3D" id="3.40.30.10">
    <property type="entry name" value="Glutaredoxin"/>
    <property type="match status" value="1"/>
</dbReference>
<keyword evidence="4" id="KW-1185">Reference proteome</keyword>
<evidence type="ECO:0000313" key="4">
    <source>
        <dbReference type="Proteomes" id="UP001549691"/>
    </source>
</evidence>
<dbReference type="SFLD" id="SFLDS00019">
    <property type="entry name" value="Glutathione_Transferase_(cytos"/>
    <property type="match status" value="1"/>
</dbReference>
<dbReference type="InterPro" id="IPR036282">
    <property type="entry name" value="Glutathione-S-Trfase_C_sf"/>
</dbReference>
<keyword evidence="3" id="KW-0808">Transferase</keyword>
<reference evidence="3 4" key="1">
    <citation type="submission" date="2024-07" db="EMBL/GenBank/DDBJ databases">
        <title>Uliginosibacterium flavum JJ3220;KACC:17644.</title>
        <authorList>
            <person name="Kim M.K."/>
        </authorList>
    </citation>
    <scope>NUCLEOTIDE SEQUENCE [LARGE SCALE GENOMIC DNA]</scope>
    <source>
        <strain evidence="3 4">KACC:17644</strain>
    </source>
</reference>
<dbReference type="SUPFAM" id="SSF52833">
    <property type="entry name" value="Thioredoxin-like"/>
    <property type="match status" value="1"/>
</dbReference>
<accession>A0ABV2TS33</accession>
<gene>
    <name evidence="3" type="ORF">ABXR19_17270</name>
</gene>
<dbReference type="RefSeq" id="WP_354602401.1">
    <property type="nucleotide sequence ID" value="NZ_JBEWZI010000024.1"/>
</dbReference>
<sequence>MKLIASLTSPYVRKIRVLLLEKGIPFEFVNDPPWEAGNHVADVNPLGKVPALLTDENEAFFDSPIIADYLETLGQNAPQLPTDALEALRVKQLEALADGIADAAVVWLLETRRAAEKQDAGVIERQRGKVERGLDAIEVRLASGDWLHGNVFSRADIAIACCVGWIDFRFPAYDWRSSRPALAAHTARLLARPSFVQTVPVA</sequence>
<feature type="domain" description="GST N-terminal" evidence="1">
    <location>
        <begin position="1"/>
        <end position="78"/>
    </location>
</feature>
<dbReference type="EC" id="2.5.1.18" evidence="3"/>
<feature type="domain" description="GST C-terminal" evidence="2">
    <location>
        <begin position="83"/>
        <end position="202"/>
    </location>
</feature>
<dbReference type="Pfam" id="PF13410">
    <property type="entry name" value="GST_C_2"/>
    <property type="match status" value="1"/>
</dbReference>
<protein>
    <submittedName>
        <fullName evidence="3">Glutathione S-transferase</fullName>
        <ecNumber evidence="3">2.5.1.18</ecNumber>
    </submittedName>
</protein>